<evidence type="ECO:0000256" key="2">
    <source>
        <dbReference type="ARBA" id="ARBA00023015"/>
    </source>
</evidence>
<dbReference type="SUPFAM" id="SSF46785">
    <property type="entry name" value="Winged helix' DNA-binding domain"/>
    <property type="match status" value="1"/>
</dbReference>
<dbReference type="RefSeq" id="WP_343051408.1">
    <property type="nucleotide sequence ID" value="NZ_JACIJS010000005.1"/>
</dbReference>
<dbReference type="InterPro" id="IPR036388">
    <property type="entry name" value="WH-like_DNA-bd_sf"/>
</dbReference>
<dbReference type="SUPFAM" id="SSF53850">
    <property type="entry name" value="Periplasmic binding protein-like II"/>
    <property type="match status" value="1"/>
</dbReference>
<reference evidence="6 7" key="1">
    <citation type="submission" date="2020-08" db="EMBL/GenBank/DDBJ databases">
        <title>Genomic Encyclopedia of Type Strains, Phase IV (KMG-IV): sequencing the most valuable type-strain genomes for metagenomic binning, comparative biology and taxonomic classification.</title>
        <authorList>
            <person name="Goeker M."/>
        </authorList>
    </citation>
    <scope>NUCLEOTIDE SEQUENCE [LARGE SCALE GENOMIC DNA]</scope>
    <source>
        <strain evidence="6 7">DSM 103377</strain>
    </source>
</reference>
<dbReference type="InterPro" id="IPR000847">
    <property type="entry name" value="LysR_HTH_N"/>
</dbReference>
<proteinExistence type="inferred from homology"/>
<dbReference type="InterPro" id="IPR005119">
    <property type="entry name" value="LysR_subst-bd"/>
</dbReference>
<gene>
    <name evidence="6" type="ORF">FHS89_001914</name>
</gene>
<dbReference type="Pfam" id="PF03466">
    <property type="entry name" value="LysR_substrate"/>
    <property type="match status" value="1"/>
</dbReference>
<organism evidence="6 7">
    <name type="scientific">Rubricella aquisinus</name>
    <dbReference type="NCBI Taxonomy" id="2028108"/>
    <lineage>
        <taxon>Bacteria</taxon>
        <taxon>Pseudomonadati</taxon>
        <taxon>Pseudomonadota</taxon>
        <taxon>Alphaproteobacteria</taxon>
        <taxon>Rhodobacterales</taxon>
        <taxon>Paracoccaceae</taxon>
        <taxon>Rubricella</taxon>
    </lineage>
</organism>
<keyword evidence="7" id="KW-1185">Reference proteome</keyword>
<evidence type="ECO:0000256" key="4">
    <source>
        <dbReference type="ARBA" id="ARBA00023163"/>
    </source>
</evidence>
<evidence type="ECO:0000313" key="6">
    <source>
        <dbReference type="EMBL" id="MBB5515894.1"/>
    </source>
</evidence>
<keyword evidence="4" id="KW-0804">Transcription</keyword>
<dbReference type="Pfam" id="PF00126">
    <property type="entry name" value="HTH_1"/>
    <property type="match status" value="1"/>
</dbReference>
<comment type="caution">
    <text evidence="6">The sequence shown here is derived from an EMBL/GenBank/DDBJ whole genome shotgun (WGS) entry which is preliminary data.</text>
</comment>
<dbReference type="GO" id="GO:0006351">
    <property type="term" value="P:DNA-templated transcription"/>
    <property type="evidence" value="ECO:0007669"/>
    <property type="project" value="TreeGrafter"/>
</dbReference>
<dbReference type="AlphaFoldDB" id="A0A840WZK8"/>
<dbReference type="InterPro" id="IPR058163">
    <property type="entry name" value="LysR-type_TF_proteobact-type"/>
</dbReference>
<name>A0A840WZK8_9RHOB</name>
<dbReference type="InterPro" id="IPR036390">
    <property type="entry name" value="WH_DNA-bd_sf"/>
</dbReference>
<dbReference type="PANTHER" id="PTHR30537">
    <property type="entry name" value="HTH-TYPE TRANSCRIPTIONAL REGULATOR"/>
    <property type="match status" value="1"/>
</dbReference>
<dbReference type="PROSITE" id="PS50931">
    <property type="entry name" value="HTH_LYSR"/>
    <property type="match status" value="1"/>
</dbReference>
<feature type="domain" description="HTH lysR-type" evidence="5">
    <location>
        <begin position="15"/>
        <end position="72"/>
    </location>
</feature>
<dbReference type="Gene3D" id="3.40.190.290">
    <property type="match status" value="1"/>
</dbReference>
<dbReference type="Gene3D" id="1.10.10.10">
    <property type="entry name" value="Winged helix-like DNA-binding domain superfamily/Winged helix DNA-binding domain"/>
    <property type="match status" value="1"/>
</dbReference>
<protein>
    <submittedName>
        <fullName evidence="6">DNA-binding transcriptional LysR family regulator</fullName>
    </submittedName>
</protein>
<evidence type="ECO:0000313" key="7">
    <source>
        <dbReference type="Proteomes" id="UP000553766"/>
    </source>
</evidence>
<keyword evidence="3 6" id="KW-0238">DNA-binding</keyword>
<comment type="similarity">
    <text evidence="1">Belongs to the LysR transcriptional regulatory family.</text>
</comment>
<sequence length="307" mass="34422">MTRTTQYGSKSNQMMDWKSLPAFLAVARQGSLRAAAEQLGATHATVRRQVEGLEAQLGTQLFRRRPDGLDLTAAGRQLLPDALEAEAALLKGFNRVQGLDREAAGRIRLSADPMTGHYLLAPIVAEFCALYPEIEFEMRLSYDLDSITQSETDMSIRHVLKLDENVVGRKLFPMVLGVYAARSYIDVHLPNAGAQGQGLTWIGYGPVPELERMVAQSAFPRARIRHAVPDPEMHLHLVRAGAGMSFLSHWVEGQFPELQRVPGTATDTRRSTWIVYHEDLRRVRRVRLFVDFLAARFLERRSAFIGA</sequence>
<dbReference type="Proteomes" id="UP000553766">
    <property type="component" value="Unassembled WGS sequence"/>
</dbReference>
<dbReference type="PANTHER" id="PTHR30537:SF3">
    <property type="entry name" value="TRANSCRIPTIONAL REGULATORY PROTEIN"/>
    <property type="match status" value="1"/>
</dbReference>
<evidence type="ECO:0000259" key="5">
    <source>
        <dbReference type="PROSITE" id="PS50931"/>
    </source>
</evidence>
<dbReference type="GO" id="GO:0043565">
    <property type="term" value="F:sequence-specific DNA binding"/>
    <property type="evidence" value="ECO:0007669"/>
    <property type="project" value="TreeGrafter"/>
</dbReference>
<dbReference type="GO" id="GO:0003700">
    <property type="term" value="F:DNA-binding transcription factor activity"/>
    <property type="evidence" value="ECO:0007669"/>
    <property type="project" value="InterPro"/>
</dbReference>
<evidence type="ECO:0000256" key="1">
    <source>
        <dbReference type="ARBA" id="ARBA00009437"/>
    </source>
</evidence>
<dbReference type="EMBL" id="JACIJS010000005">
    <property type="protein sequence ID" value="MBB5515894.1"/>
    <property type="molecule type" value="Genomic_DNA"/>
</dbReference>
<evidence type="ECO:0000256" key="3">
    <source>
        <dbReference type="ARBA" id="ARBA00023125"/>
    </source>
</evidence>
<keyword evidence="2" id="KW-0805">Transcription regulation</keyword>
<accession>A0A840WZK8</accession>